<reference evidence="2 3" key="1">
    <citation type="journal article" date="2023" name="Life. Sci Alliance">
        <title>Evolutionary insights into 3D genome organization and epigenetic landscape of Vigna mungo.</title>
        <authorList>
            <person name="Junaid A."/>
            <person name="Singh B."/>
            <person name="Bhatia S."/>
        </authorList>
    </citation>
    <scope>NUCLEOTIDE SEQUENCE [LARGE SCALE GENOMIC DNA]</scope>
    <source>
        <strain evidence="2">Urdbean</strain>
    </source>
</reference>
<protein>
    <submittedName>
        <fullName evidence="2">Uncharacterized protein</fullName>
    </submittedName>
</protein>
<dbReference type="Proteomes" id="UP001374535">
    <property type="component" value="Chromosome 1"/>
</dbReference>
<dbReference type="EMBL" id="CP144700">
    <property type="protein sequence ID" value="WVZ23492.1"/>
    <property type="molecule type" value="Genomic_DNA"/>
</dbReference>
<evidence type="ECO:0000256" key="1">
    <source>
        <dbReference type="SAM" id="MobiDB-lite"/>
    </source>
</evidence>
<accession>A0AAQ3SAF8</accession>
<sequence>MGLNAVTGRTRTPNSHPFRQNSPQINCFRQLNNSGGLSTVTNDHTQLFRLRIVSNASFSNRTFRNRINRPIYRLHALKTVDFHTNMRSNGNRLGIPFISEAVKFNRHNLILVGVESSFGSEESKVSPR</sequence>
<dbReference type="AlphaFoldDB" id="A0AAQ3SAF8"/>
<organism evidence="2 3">
    <name type="scientific">Vigna mungo</name>
    <name type="common">Black gram</name>
    <name type="synonym">Phaseolus mungo</name>
    <dbReference type="NCBI Taxonomy" id="3915"/>
    <lineage>
        <taxon>Eukaryota</taxon>
        <taxon>Viridiplantae</taxon>
        <taxon>Streptophyta</taxon>
        <taxon>Embryophyta</taxon>
        <taxon>Tracheophyta</taxon>
        <taxon>Spermatophyta</taxon>
        <taxon>Magnoliopsida</taxon>
        <taxon>eudicotyledons</taxon>
        <taxon>Gunneridae</taxon>
        <taxon>Pentapetalae</taxon>
        <taxon>rosids</taxon>
        <taxon>fabids</taxon>
        <taxon>Fabales</taxon>
        <taxon>Fabaceae</taxon>
        <taxon>Papilionoideae</taxon>
        <taxon>50 kb inversion clade</taxon>
        <taxon>NPAAA clade</taxon>
        <taxon>indigoferoid/millettioid clade</taxon>
        <taxon>Phaseoleae</taxon>
        <taxon>Vigna</taxon>
    </lineage>
</organism>
<name>A0AAQ3SAF8_VIGMU</name>
<keyword evidence="3" id="KW-1185">Reference proteome</keyword>
<feature type="region of interest" description="Disordered" evidence="1">
    <location>
        <begin position="1"/>
        <end position="22"/>
    </location>
</feature>
<feature type="compositionally biased region" description="Polar residues" evidence="1">
    <location>
        <begin position="7"/>
        <end position="22"/>
    </location>
</feature>
<gene>
    <name evidence="2" type="ORF">V8G54_002036</name>
</gene>
<evidence type="ECO:0000313" key="3">
    <source>
        <dbReference type="Proteomes" id="UP001374535"/>
    </source>
</evidence>
<evidence type="ECO:0000313" key="2">
    <source>
        <dbReference type="EMBL" id="WVZ23492.1"/>
    </source>
</evidence>
<proteinExistence type="predicted"/>